<keyword evidence="2 4" id="KW-0413">Isomerase</keyword>
<sequence length="506" mass="56724">MNLIKNTCFSTIDSQTKSGKFVLILKSIILEKIAVIGGLGTLSGGDLFFKLLKNQRVLKNQLQYHFVFEQQPYSQINLPLYHEEDIKSRKYYTYNVCKKFEAQSLTKVLLPCFASHSFLEELQKEISIPIVNIFKALAEYINSRFKTPVKIGVLTSDYVKESNMLSQYIPDHELIFPSHQQRLMEAIYGDQGIKNGYFDGLSLEYIYQACTELNSNGCDIILPGITELSLIVEQLWKRGISILDVNQIYADYALEHDSNITAKPFKLGILGGVGPSATVDFMNKIIKNTPAQKDQDHIKMVVEQNPQIPDRTAHLIYHETDPSIALFSTCRRLEAEGVDAIAIPCNTAHAFVQDIQEHLSIPIINMLTTTAEYIRESFGQSVKVGLLATSGTIESKVYHNILEEFGFDVVIPDQEHQNNVMESIYGKFGVKAGFTDGLCKENLLKAADFVINSDAEVIILGCTELPLLFPIETEIVKNGKSIALIDPTLILAKKIVLITKNESSSR</sequence>
<dbReference type="InterPro" id="IPR018187">
    <property type="entry name" value="Asp/Glu_racemase_AS_1"/>
</dbReference>
<dbReference type="GO" id="GO:0047689">
    <property type="term" value="F:aspartate racemase activity"/>
    <property type="evidence" value="ECO:0007669"/>
    <property type="project" value="UniProtKB-EC"/>
</dbReference>
<dbReference type="AlphaFoldDB" id="A0A2X2XP27"/>
<evidence type="ECO:0000313" key="6">
    <source>
        <dbReference type="Proteomes" id="UP000251670"/>
    </source>
</evidence>
<dbReference type="InterPro" id="IPR033134">
    <property type="entry name" value="Asp/Glu_racemase_AS_2"/>
</dbReference>
<evidence type="ECO:0000313" key="5">
    <source>
        <dbReference type="Proteomes" id="UP000199426"/>
    </source>
</evidence>
<dbReference type="InterPro" id="IPR004380">
    <property type="entry name" value="Asp_race"/>
</dbReference>
<gene>
    <name evidence="4" type="ORF">NCTC13492_01746</name>
    <name evidence="3" type="ORF">SAMN05421542_2931</name>
</gene>
<dbReference type="PANTHER" id="PTHR21198:SF7">
    <property type="entry name" value="ASPARTATE-GLUTAMATE RACEMASE FAMILY"/>
    <property type="match status" value="1"/>
</dbReference>
<dbReference type="EC" id="5.1.1.13" evidence="4"/>
<evidence type="ECO:0000313" key="4">
    <source>
        <dbReference type="EMBL" id="SQB28180.1"/>
    </source>
</evidence>
<dbReference type="Proteomes" id="UP000199426">
    <property type="component" value="Unassembled WGS sequence"/>
</dbReference>
<dbReference type="EMBL" id="UAWB01000002">
    <property type="protein sequence ID" value="SQB28180.1"/>
    <property type="molecule type" value="Genomic_DNA"/>
</dbReference>
<dbReference type="Pfam" id="PF01177">
    <property type="entry name" value="Asp_Glu_race"/>
    <property type="match status" value="2"/>
</dbReference>
<name>A0A2X2XP27_CHRJE</name>
<dbReference type="Gene3D" id="3.40.50.1860">
    <property type="match status" value="4"/>
</dbReference>
<dbReference type="PROSITE" id="PS00923">
    <property type="entry name" value="ASP_GLU_RACEMASE_1"/>
    <property type="match status" value="1"/>
</dbReference>
<comment type="similarity">
    <text evidence="1">Belongs to the aspartate/glutamate racemases family.</text>
</comment>
<dbReference type="RefSeq" id="WP_089737345.1">
    <property type="nucleotide sequence ID" value="NZ_FNEG01000004.1"/>
</dbReference>
<dbReference type="EMBL" id="FNEG01000004">
    <property type="protein sequence ID" value="SDJ18291.1"/>
    <property type="molecule type" value="Genomic_DNA"/>
</dbReference>
<keyword evidence="5" id="KW-1185">Reference proteome</keyword>
<evidence type="ECO:0000313" key="3">
    <source>
        <dbReference type="EMBL" id="SDJ18291.1"/>
    </source>
</evidence>
<reference evidence="4 6" key="2">
    <citation type="submission" date="2018-06" db="EMBL/GenBank/DDBJ databases">
        <authorList>
            <consortium name="Pathogen Informatics"/>
            <person name="Doyle S."/>
        </authorList>
    </citation>
    <scope>NUCLEOTIDE SEQUENCE [LARGE SCALE GENOMIC DNA]</scope>
    <source>
        <strain evidence="4 6">NCTC13492</strain>
    </source>
</reference>
<accession>A0A2X2XP27</accession>
<organism evidence="4 6">
    <name type="scientific">Chryseobacterium jejuense</name>
    <dbReference type="NCBI Taxonomy" id="445960"/>
    <lineage>
        <taxon>Bacteria</taxon>
        <taxon>Pseudomonadati</taxon>
        <taxon>Bacteroidota</taxon>
        <taxon>Flavobacteriia</taxon>
        <taxon>Flavobacteriales</taxon>
        <taxon>Weeksellaceae</taxon>
        <taxon>Chryseobacterium group</taxon>
        <taxon>Chryseobacterium</taxon>
    </lineage>
</organism>
<dbReference type="PANTHER" id="PTHR21198">
    <property type="entry name" value="GLUTAMATE RACEMASE"/>
    <property type="match status" value="1"/>
</dbReference>
<evidence type="ECO:0000256" key="2">
    <source>
        <dbReference type="ARBA" id="ARBA00023235"/>
    </source>
</evidence>
<dbReference type="Proteomes" id="UP000251670">
    <property type="component" value="Unassembled WGS sequence"/>
</dbReference>
<proteinExistence type="inferred from homology"/>
<dbReference type="PROSITE" id="PS00924">
    <property type="entry name" value="ASP_GLU_RACEMASE_2"/>
    <property type="match status" value="1"/>
</dbReference>
<dbReference type="STRING" id="445960.SAMN05421542_2931"/>
<evidence type="ECO:0000256" key="1">
    <source>
        <dbReference type="ARBA" id="ARBA00007847"/>
    </source>
</evidence>
<dbReference type="SUPFAM" id="SSF53681">
    <property type="entry name" value="Aspartate/glutamate racemase"/>
    <property type="match status" value="4"/>
</dbReference>
<dbReference type="InterPro" id="IPR001920">
    <property type="entry name" value="Asp/Glu_race"/>
</dbReference>
<dbReference type="InterPro" id="IPR015942">
    <property type="entry name" value="Asp/Glu/hydantoin_racemase"/>
</dbReference>
<dbReference type="OrthoDB" id="9803739at2"/>
<dbReference type="NCBIfam" id="TIGR00035">
    <property type="entry name" value="asp_race"/>
    <property type="match status" value="1"/>
</dbReference>
<protein>
    <submittedName>
        <fullName evidence="4">Aspartate racemase</fullName>
        <ecNumber evidence="4">5.1.1.13</ecNumber>
    </submittedName>
</protein>
<reference evidence="3 5" key="1">
    <citation type="submission" date="2016-10" db="EMBL/GenBank/DDBJ databases">
        <authorList>
            <person name="Varghese N."/>
            <person name="Submissions S."/>
        </authorList>
    </citation>
    <scope>NUCLEOTIDE SEQUENCE [LARGE SCALE GENOMIC DNA]</scope>
    <source>
        <strain evidence="3 5">DSM 19299</strain>
    </source>
</reference>